<keyword evidence="1" id="KW-0472">Membrane</keyword>
<keyword evidence="3" id="KW-1185">Reference proteome</keyword>
<dbReference type="SUPFAM" id="SSF81383">
    <property type="entry name" value="F-box domain"/>
    <property type="match status" value="1"/>
</dbReference>
<evidence type="ECO:0000313" key="2">
    <source>
        <dbReference type="EMBL" id="KLO10178.1"/>
    </source>
</evidence>
<keyword evidence="1" id="KW-0812">Transmembrane</keyword>
<protein>
    <submittedName>
        <fullName evidence="2">Uncharacterized protein</fullName>
    </submittedName>
</protein>
<dbReference type="OrthoDB" id="3051094at2759"/>
<evidence type="ECO:0000313" key="3">
    <source>
        <dbReference type="Proteomes" id="UP000053477"/>
    </source>
</evidence>
<dbReference type="InParanoid" id="A0A0H2RL60"/>
<accession>A0A0H2RL60</accession>
<keyword evidence="1" id="KW-1133">Transmembrane helix</keyword>
<reference evidence="2 3" key="1">
    <citation type="submission" date="2015-04" db="EMBL/GenBank/DDBJ databases">
        <title>Complete genome sequence of Schizopora paradoxa KUC8140, a cosmopolitan wood degrader in East Asia.</title>
        <authorList>
            <consortium name="DOE Joint Genome Institute"/>
            <person name="Min B."/>
            <person name="Park H."/>
            <person name="Jang Y."/>
            <person name="Kim J.-J."/>
            <person name="Kim K.H."/>
            <person name="Pangilinan J."/>
            <person name="Lipzen A."/>
            <person name="Riley R."/>
            <person name="Grigoriev I.V."/>
            <person name="Spatafora J.W."/>
            <person name="Choi I.-G."/>
        </authorList>
    </citation>
    <scope>NUCLEOTIDE SEQUENCE [LARGE SCALE GENOMIC DNA]</scope>
    <source>
        <strain evidence="2 3">KUC8140</strain>
    </source>
</reference>
<dbReference type="Gene3D" id="1.20.1280.50">
    <property type="match status" value="1"/>
</dbReference>
<feature type="transmembrane region" description="Helical" evidence="1">
    <location>
        <begin position="161"/>
        <end position="183"/>
    </location>
</feature>
<dbReference type="Proteomes" id="UP000053477">
    <property type="component" value="Unassembled WGS sequence"/>
</dbReference>
<name>A0A0H2RL60_9AGAM</name>
<proteinExistence type="predicted"/>
<sequence>MANQRKFHTMPDEILSIIFNLIHQSLSSGHARTVNKLSLVSRRFRSIVLGLPVLWSRISFPHLRVKHAELFASRAKTHPLAISMDDSYDWKLKEPELVRMMDMYELTVSLSSRIQKLSIHISENSSLDLDVIQKTYSNASFPCLSELTLEWYTESPRTCRFLFQGWVMPSLTTLCVVSILPILSPAVFSKILTLSVEVNRGVDEDGDDAWHPTEIITFLLSCLSVVDVRISARLFSTQLLPPNTLPKMESVKRLTLHLPNTETAMESNILHLIKFPSLTSFKLDLGLGDLECLDTVLKHVSFLAMPDSVTDVTLAVGVEMDSCEGRLSLPYTIGKWCNRFKGLKSLTLDSDRRRTHGIFAFTGPIDVLKVVKHHQSDAEKMPDVFLFRLEHFWDRPHRTAVVAVEKFDGEINHQTGNIQYIERYTDRDSESDSD</sequence>
<dbReference type="AlphaFoldDB" id="A0A0H2RL60"/>
<evidence type="ECO:0000256" key="1">
    <source>
        <dbReference type="SAM" id="Phobius"/>
    </source>
</evidence>
<gene>
    <name evidence="2" type="ORF">SCHPADRAFT_930669</name>
</gene>
<organism evidence="2 3">
    <name type="scientific">Schizopora paradoxa</name>
    <dbReference type="NCBI Taxonomy" id="27342"/>
    <lineage>
        <taxon>Eukaryota</taxon>
        <taxon>Fungi</taxon>
        <taxon>Dikarya</taxon>
        <taxon>Basidiomycota</taxon>
        <taxon>Agaricomycotina</taxon>
        <taxon>Agaricomycetes</taxon>
        <taxon>Hymenochaetales</taxon>
        <taxon>Schizoporaceae</taxon>
        <taxon>Schizopora</taxon>
    </lineage>
</organism>
<dbReference type="InterPro" id="IPR036047">
    <property type="entry name" value="F-box-like_dom_sf"/>
</dbReference>
<dbReference type="EMBL" id="KQ086033">
    <property type="protein sequence ID" value="KLO10178.1"/>
    <property type="molecule type" value="Genomic_DNA"/>
</dbReference>